<protein>
    <submittedName>
        <fullName evidence="1">Uncharacterized protein</fullName>
    </submittedName>
</protein>
<reference evidence="2" key="1">
    <citation type="submission" date="2011-03" db="EMBL/GenBank/DDBJ databases">
        <title>Draft genome sequence of Brevundimonas diminuta.</title>
        <authorList>
            <person name="Brown P.J.B."/>
            <person name="Buechlein A."/>
            <person name="Hemmerich C."/>
            <person name="Brun Y.V."/>
        </authorList>
    </citation>
    <scope>NUCLEOTIDE SEQUENCE [LARGE SCALE GENOMIC DNA]</scope>
    <source>
        <strain evidence="2">C19</strain>
    </source>
</reference>
<name>F4QU12_9CAUL</name>
<proteinExistence type="predicted"/>
<keyword evidence="2" id="KW-1185">Reference proteome</keyword>
<gene>
    <name evidence="1" type="ORF">ABI_46600</name>
</gene>
<dbReference type="HOGENOM" id="CLU_2140706_0_0_5"/>
<organism evidence="1 2">
    <name type="scientific">Asticcacaulis biprosthecium C19</name>
    <dbReference type="NCBI Taxonomy" id="715226"/>
    <lineage>
        <taxon>Bacteria</taxon>
        <taxon>Pseudomonadati</taxon>
        <taxon>Pseudomonadota</taxon>
        <taxon>Alphaproteobacteria</taxon>
        <taxon>Caulobacterales</taxon>
        <taxon>Caulobacteraceae</taxon>
        <taxon>Asticcacaulis</taxon>
    </lineage>
</organism>
<evidence type="ECO:0000313" key="1">
    <source>
        <dbReference type="EMBL" id="EGF89312.1"/>
    </source>
</evidence>
<dbReference type="Proteomes" id="UP000006512">
    <property type="component" value="Unassembled WGS sequence"/>
</dbReference>
<sequence length="112" mass="12241">MAIGLSVQPALAQDSKQAQFNAEYQRASGLIEYADSEITAGNEAYQKTYWGAACDRFTNGQQALVKASKIYESMLLSANMSTAARDHISTLDSNIRNLIVKVDAKRSDSCSR</sequence>
<dbReference type="EMBL" id="GL883081">
    <property type="protein sequence ID" value="EGF89312.1"/>
    <property type="molecule type" value="Genomic_DNA"/>
</dbReference>
<accession>F4QU12</accession>
<evidence type="ECO:0000313" key="2">
    <source>
        <dbReference type="Proteomes" id="UP000006512"/>
    </source>
</evidence>
<dbReference type="AlphaFoldDB" id="F4QU12"/>